<feature type="compositionally biased region" description="Low complexity" evidence="1">
    <location>
        <begin position="46"/>
        <end position="60"/>
    </location>
</feature>
<comment type="caution">
    <text evidence="2">The sequence shown here is derived from an EMBL/GenBank/DDBJ whole genome shotgun (WGS) entry which is preliminary data.</text>
</comment>
<reference evidence="2 3" key="1">
    <citation type="submission" date="2015-08" db="EMBL/GenBank/DDBJ databases">
        <title>Genome sequencing of Penicillium nordicum.</title>
        <authorList>
            <person name="Nguyen H.D."/>
            <person name="Seifert K.A."/>
        </authorList>
    </citation>
    <scope>NUCLEOTIDE SEQUENCE [LARGE SCALE GENOMIC DNA]</scope>
    <source>
        <strain evidence="2 3">DAOMC 185683</strain>
    </source>
</reference>
<feature type="compositionally biased region" description="Basic and acidic residues" evidence="1">
    <location>
        <begin position="15"/>
        <end position="43"/>
    </location>
</feature>
<organism evidence="2 3">
    <name type="scientific">Penicillium nordicum</name>
    <dbReference type="NCBI Taxonomy" id="229535"/>
    <lineage>
        <taxon>Eukaryota</taxon>
        <taxon>Fungi</taxon>
        <taxon>Dikarya</taxon>
        <taxon>Ascomycota</taxon>
        <taxon>Pezizomycotina</taxon>
        <taxon>Eurotiomycetes</taxon>
        <taxon>Eurotiomycetidae</taxon>
        <taxon>Eurotiales</taxon>
        <taxon>Aspergillaceae</taxon>
        <taxon>Penicillium</taxon>
    </lineage>
</organism>
<dbReference type="Proteomes" id="UP000037696">
    <property type="component" value="Unassembled WGS sequence"/>
</dbReference>
<evidence type="ECO:0000313" key="2">
    <source>
        <dbReference type="EMBL" id="KOS39929.1"/>
    </source>
</evidence>
<evidence type="ECO:0000313" key="3">
    <source>
        <dbReference type="Proteomes" id="UP000037696"/>
    </source>
</evidence>
<keyword evidence="3" id="KW-1185">Reference proteome</keyword>
<protein>
    <submittedName>
        <fullName evidence="2">Uncharacterized protein</fullName>
    </submittedName>
</protein>
<feature type="region of interest" description="Disordered" evidence="1">
    <location>
        <begin position="1"/>
        <end position="73"/>
    </location>
</feature>
<dbReference type="EMBL" id="LHQQ01000183">
    <property type="protein sequence ID" value="KOS39929.1"/>
    <property type="molecule type" value="Genomic_DNA"/>
</dbReference>
<name>A0A0N0RY42_9EURO</name>
<evidence type="ECO:0000256" key="1">
    <source>
        <dbReference type="SAM" id="MobiDB-lite"/>
    </source>
</evidence>
<sequence>MIKWKVWDTQTPHNMTRESHGLHCGDNSSDPRFHVHQTREIRQGHSHSLSLSTSLSHSTSFYTSPESIIPSPS</sequence>
<proteinExistence type="predicted"/>
<gene>
    <name evidence="2" type="ORF">ACN38_g9243</name>
</gene>
<accession>A0A0N0RY42</accession>
<dbReference type="AlphaFoldDB" id="A0A0N0RY42"/>